<keyword evidence="5 13" id="KW-0768">Sushi</keyword>
<dbReference type="Pfam" id="PF00095">
    <property type="entry name" value="WAP"/>
    <property type="match status" value="1"/>
</dbReference>
<evidence type="ECO:0000256" key="7">
    <source>
        <dbReference type="ARBA" id="ARBA00022729"/>
    </source>
</evidence>
<comment type="caution">
    <text evidence="13">Lacks conserved residue(s) required for the propagation of feature annotation.</text>
</comment>
<keyword evidence="8" id="KW-0677">Repeat</keyword>
<evidence type="ECO:0000256" key="5">
    <source>
        <dbReference type="ARBA" id="ARBA00022659"/>
    </source>
</evidence>
<evidence type="ECO:0000256" key="3">
    <source>
        <dbReference type="ARBA" id="ARBA00020104"/>
    </source>
</evidence>
<sequence>MGRSLLLFLSVWALGSSIALLVAEECPERILGNEGQRSCPRNCKEDKDCGGKRQCLCDGQCGLSCVVTSRTCPWPAKLGGNSEAHLLSPTPSFSALLEVRCHLGYAMSNGLDVTIRRCQGDRQWSGDDPVCTETSAPPGPAAAVDAAPTLPCRLPDVNVSLVVVEEDPEVGYFIHYSCPPGDVLVGNSENFCHLNQTWHYPHPICQRVFCPHPGEVAQGYLVAIQRNVYDVGDTIYYLCKKTFTLDGPNRVTCLPNGSWSGVPYCRARCPVPTQRSRVTIDGVKQWPYDLTDGVVQHGTSVTFYCKHPYKHCSYTASASCFDGQLNAPSCFLEPTWLQYKFYPHRLVSELEACSPADLADL</sequence>
<dbReference type="SUPFAM" id="SSF57535">
    <property type="entry name" value="Complement control module/SCR domain"/>
    <property type="match status" value="4"/>
</dbReference>
<reference evidence="16" key="2">
    <citation type="submission" date="2025-08" db="UniProtKB">
        <authorList>
            <consortium name="Ensembl"/>
        </authorList>
    </citation>
    <scope>IDENTIFICATION</scope>
</reference>
<evidence type="ECO:0000256" key="8">
    <source>
        <dbReference type="ARBA" id="ARBA00022737"/>
    </source>
</evidence>
<feature type="domain" description="Sushi" evidence="15">
    <location>
        <begin position="208"/>
        <end position="267"/>
    </location>
</feature>
<feature type="signal peptide" evidence="14">
    <location>
        <begin position="1"/>
        <end position="23"/>
    </location>
</feature>
<evidence type="ECO:0000256" key="12">
    <source>
        <dbReference type="ARBA" id="ARBA00033414"/>
    </source>
</evidence>
<protein>
    <recommendedName>
        <fullName evidence="3">Beta-2-glycoprotein 1</fullName>
    </recommendedName>
    <alternativeName>
        <fullName evidence="11">Apolipoprotein H</fullName>
    </alternativeName>
    <alternativeName>
        <fullName evidence="12">Beta-2-glycoprotein I</fullName>
    </alternativeName>
</protein>
<evidence type="ECO:0000256" key="6">
    <source>
        <dbReference type="ARBA" id="ARBA00022674"/>
    </source>
</evidence>
<organism evidence="16 17">
    <name type="scientific">Denticeps clupeoides</name>
    <name type="common">denticle herring</name>
    <dbReference type="NCBI Taxonomy" id="299321"/>
    <lineage>
        <taxon>Eukaryota</taxon>
        <taxon>Metazoa</taxon>
        <taxon>Chordata</taxon>
        <taxon>Craniata</taxon>
        <taxon>Vertebrata</taxon>
        <taxon>Euteleostomi</taxon>
        <taxon>Actinopterygii</taxon>
        <taxon>Neopterygii</taxon>
        <taxon>Teleostei</taxon>
        <taxon>Clupei</taxon>
        <taxon>Clupeiformes</taxon>
        <taxon>Denticipitoidei</taxon>
        <taxon>Denticipitidae</taxon>
        <taxon>Denticeps</taxon>
    </lineage>
</organism>
<feature type="domain" description="Sushi" evidence="15">
    <location>
        <begin position="150"/>
        <end position="207"/>
    </location>
</feature>
<keyword evidence="17" id="KW-1185">Reference proteome</keyword>
<dbReference type="Gene3D" id="2.10.70.10">
    <property type="entry name" value="Complement Module, domain 1"/>
    <property type="match status" value="4"/>
</dbReference>
<evidence type="ECO:0000313" key="17">
    <source>
        <dbReference type="Proteomes" id="UP000694580"/>
    </source>
</evidence>
<evidence type="ECO:0000256" key="2">
    <source>
        <dbReference type="ARBA" id="ARBA00004613"/>
    </source>
</evidence>
<dbReference type="Pfam" id="PF09014">
    <property type="entry name" value="Sushi_2"/>
    <property type="match status" value="1"/>
</dbReference>
<evidence type="ECO:0000256" key="14">
    <source>
        <dbReference type="SAM" id="SignalP"/>
    </source>
</evidence>
<dbReference type="Proteomes" id="UP000694580">
    <property type="component" value="Chromosome 5"/>
</dbReference>
<dbReference type="SMART" id="SM00032">
    <property type="entry name" value="CCP"/>
    <property type="match status" value="3"/>
</dbReference>
<dbReference type="Pfam" id="PF00084">
    <property type="entry name" value="Sushi"/>
    <property type="match status" value="3"/>
</dbReference>
<reference evidence="16 17" key="1">
    <citation type="submission" date="2020-06" db="EMBL/GenBank/DDBJ databases">
        <authorList>
            <consortium name="Wellcome Sanger Institute Data Sharing"/>
        </authorList>
    </citation>
    <scope>NUCLEOTIDE SEQUENCE [LARGE SCALE GENOMIC DNA]</scope>
</reference>
<dbReference type="InterPro" id="IPR000436">
    <property type="entry name" value="Sushi_SCR_CCP_dom"/>
</dbReference>
<accession>A0AAY4A430</accession>
<dbReference type="InterPro" id="IPR050350">
    <property type="entry name" value="Compl-Cell_Adhes-Reg"/>
</dbReference>
<dbReference type="AlphaFoldDB" id="A0AAY4A430"/>
<keyword evidence="10" id="KW-0325">Glycoprotein</keyword>
<dbReference type="InterPro" id="IPR008197">
    <property type="entry name" value="WAP_dom"/>
</dbReference>
<dbReference type="InterPro" id="IPR015104">
    <property type="entry name" value="Sushi_2"/>
</dbReference>
<dbReference type="CDD" id="cd00033">
    <property type="entry name" value="CCP"/>
    <property type="match status" value="2"/>
</dbReference>
<evidence type="ECO:0000256" key="11">
    <source>
        <dbReference type="ARBA" id="ARBA00029855"/>
    </source>
</evidence>
<proteinExistence type="predicted"/>
<evidence type="ECO:0000259" key="15">
    <source>
        <dbReference type="PROSITE" id="PS50923"/>
    </source>
</evidence>
<dbReference type="GO" id="GO:0030414">
    <property type="term" value="F:peptidase inhibitor activity"/>
    <property type="evidence" value="ECO:0007669"/>
    <property type="project" value="InterPro"/>
</dbReference>
<dbReference type="PANTHER" id="PTHR19325:SF502">
    <property type="entry name" value="BETA-2-GLYCOPROTEIN 1"/>
    <property type="match status" value="1"/>
</dbReference>
<feature type="domain" description="Sushi" evidence="15">
    <location>
        <begin position="70"/>
        <end position="133"/>
    </location>
</feature>
<feature type="chain" id="PRO_5044286305" description="Beta-2-glycoprotein 1" evidence="14">
    <location>
        <begin position="24"/>
        <end position="361"/>
    </location>
</feature>
<feature type="disulfide bond" evidence="13">
    <location>
        <begin position="210"/>
        <end position="253"/>
    </location>
</feature>
<gene>
    <name evidence="16" type="primary">ntd5</name>
</gene>
<dbReference type="PANTHER" id="PTHR19325">
    <property type="entry name" value="COMPLEMENT COMPONENT-RELATED SUSHI DOMAIN-CONTAINING"/>
    <property type="match status" value="1"/>
</dbReference>
<keyword evidence="6" id="KW-0358">Heparin-binding</keyword>
<evidence type="ECO:0000256" key="13">
    <source>
        <dbReference type="PROSITE-ProRule" id="PRU00302"/>
    </source>
</evidence>
<evidence type="ECO:0000256" key="4">
    <source>
        <dbReference type="ARBA" id="ARBA00022525"/>
    </source>
</evidence>
<keyword evidence="9 13" id="KW-1015">Disulfide bond</keyword>
<comment type="subcellular location">
    <subcellularLocation>
        <location evidence="2">Secreted</location>
    </subcellularLocation>
</comment>
<dbReference type="GO" id="GO:0008201">
    <property type="term" value="F:heparin binding"/>
    <property type="evidence" value="ECO:0007669"/>
    <property type="project" value="UniProtKB-KW"/>
</dbReference>
<evidence type="ECO:0000256" key="10">
    <source>
        <dbReference type="ARBA" id="ARBA00023180"/>
    </source>
</evidence>
<dbReference type="Ensembl" id="ENSDCDT00010003676.1">
    <property type="protein sequence ID" value="ENSDCDP00010003539.1"/>
    <property type="gene ID" value="ENSDCDG00010001622.1"/>
</dbReference>
<keyword evidence="4" id="KW-0964">Secreted</keyword>
<evidence type="ECO:0000256" key="1">
    <source>
        <dbReference type="ARBA" id="ARBA00003651"/>
    </source>
</evidence>
<evidence type="ECO:0000256" key="9">
    <source>
        <dbReference type="ARBA" id="ARBA00023157"/>
    </source>
</evidence>
<name>A0AAY4A430_9TELE</name>
<dbReference type="InterPro" id="IPR035976">
    <property type="entry name" value="Sushi/SCR/CCP_sf"/>
</dbReference>
<dbReference type="GeneTree" id="ENSGT00940000154967"/>
<comment type="function">
    <text evidence="1">Binds to various kinds of negatively charged substances such as heparin, phospholipids, and dextran sulfate. May prevent activation of the intrinsic blood coagulation cascade by binding to phospholipids on the surface of damaged cells.</text>
</comment>
<reference evidence="16" key="3">
    <citation type="submission" date="2025-09" db="UniProtKB">
        <authorList>
            <consortium name="Ensembl"/>
        </authorList>
    </citation>
    <scope>IDENTIFICATION</scope>
</reference>
<dbReference type="PROSITE" id="PS50923">
    <property type="entry name" value="SUSHI"/>
    <property type="match status" value="3"/>
</dbReference>
<evidence type="ECO:0000313" key="16">
    <source>
        <dbReference type="Ensembl" id="ENSDCDP00010003539.1"/>
    </source>
</evidence>
<keyword evidence="7 14" id="KW-0732">Signal</keyword>
<dbReference type="GO" id="GO:0005576">
    <property type="term" value="C:extracellular region"/>
    <property type="evidence" value="ECO:0007669"/>
    <property type="project" value="UniProtKB-SubCell"/>
</dbReference>
<feature type="disulfide bond" evidence="13">
    <location>
        <begin position="178"/>
        <end position="205"/>
    </location>
</feature>